<dbReference type="AlphaFoldDB" id="A0A8J4DTY9"/>
<dbReference type="InterPro" id="IPR001509">
    <property type="entry name" value="Epimerase_deHydtase"/>
</dbReference>
<keyword evidence="3" id="KW-1185">Reference proteome</keyword>
<proteinExistence type="predicted"/>
<dbReference type="InterPro" id="IPR036291">
    <property type="entry name" value="NAD(P)-bd_dom_sf"/>
</dbReference>
<sequence>MLILGGGWFVGRAVVVTAEAADHQVTVFNRGRSAPPSRIVTRVSGDRTDPADLARLAEHGPWDVVIDVHGVVPRHVGAAAAALRDAAERYVLVSTVSVYRDWPREPVHEGSPLHPADPDADPGEWTWGTGVYGPLKSGAEAAAARVYSPERLVVVRPGVILGPGEYGNRLTWWLRRSASGGKILAPGSPDDFLRPVDVRDLADFVLRLVEREAYGVYNVAGPADRDTWGDLLDACLTATGTTAPVEWVDGQWLAAQGVRQWVELPMWRTAPGTWAIDTTRAQRAGLTCRPLAETVTDTWAWLASGGQPVTTDRQALHGLDSDWERQLLDRWEARQAAR</sequence>
<gene>
    <name evidence="2" type="ORF">Val02_66820</name>
</gene>
<evidence type="ECO:0000259" key="1">
    <source>
        <dbReference type="Pfam" id="PF01370"/>
    </source>
</evidence>
<organism evidence="2 3">
    <name type="scientific">Virgisporangium aliadipatigenens</name>
    <dbReference type="NCBI Taxonomy" id="741659"/>
    <lineage>
        <taxon>Bacteria</taxon>
        <taxon>Bacillati</taxon>
        <taxon>Actinomycetota</taxon>
        <taxon>Actinomycetes</taxon>
        <taxon>Micromonosporales</taxon>
        <taxon>Micromonosporaceae</taxon>
        <taxon>Virgisporangium</taxon>
    </lineage>
</organism>
<dbReference type="Gene3D" id="3.40.50.720">
    <property type="entry name" value="NAD(P)-binding Rossmann-like Domain"/>
    <property type="match status" value="1"/>
</dbReference>
<protein>
    <submittedName>
        <fullName evidence="2">Reductase</fullName>
    </submittedName>
</protein>
<comment type="caution">
    <text evidence="2">The sequence shown here is derived from an EMBL/GenBank/DDBJ whole genome shotgun (WGS) entry which is preliminary data.</text>
</comment>
<accession>A0A8J4DTY9</accession>
<evidence type="ECO:0000313" key="2">
    <source>
        <dbReference type="EMBL" id="GIJ49796.1"/>
    </source>
</evidence>
<feature type="domain" description="NAD-dependent epimerase/dehydratase" evidence="1">
    <location>
        <begin position="1"/>
        <end position="81"/>
    </location>
</feature>
<name>A0A8J4DTY9_9ACTN</name>
<dbReference type="Proteomes" id="UP000619260">
    <property type="component" value="Unassembled WGS sequence"/>
</dbReference>
<evidence type="ECO:0000313" key="3">
    <source>
        <dbReference type="Proteomes" id="UP000619260"/>
    </source>
</evidence>
<reference evidence="2" key="1">
    <citation type="submission" date="2021-01" db="EMBL/GenBank/DDBJ databases">
        <title>Whole genome shotgun sequence of Virgisporangium aliadipatigenens NBRC 105644.</title>
        <authorList>
            <person name="Komaki H."/>
            <person name="Tamura T."/>
        </authorList>
    </citation>
    <scope>NUCLEOTIDE SEQUENCE</scope>
    <source>
        <strain evidence="2">NBRC 105644</strain>
    </source>
</reference>
<dbReference type="EMBL" id="BOPF01000030">
    <property type="protein sequence ID" value="GIJ49796.1"/>
    <property type="molecule type" value="Genomic_DNA"/>
</dbReference>
<dbReference type="Pfam" id="PF01370">
    <property type="entry name" value="Epimerase"/>
    <property type="match status" value="1"/>
</dbReference>
<dbReference type="SUPFAM" id="SSF51735">
    <property type="entry name" value="NAD(P)-binding Rossmann-fold domains"/>
    <property type="match status" value="1"/>
</dbReference>